<evidence type="ECO:0000256" key="1">
    <source>
        <dbReference type="SAM" id="MobiDB-lite"/>
    </source>
</evidence>
<proteinExistence type="predicted"/>
<sequence length="248" mass="27133">MNTIGSATYYSSASRYGRIEKNDTKSSDAYATSQLPGDGSKSLGAGDNPSGLSTVTLKLQGKLVSLHVFDLSNAKPMNISALPQDQYNEFMEAKKQLIETSMSSLENEYSTHEDPDLSNYAGLKPYAHVVIAGNVVATVDNQGVVTSDDALGKRLRNMLAGLDGVSGPDFAQKIAEQIANFVGGRIQKAGTAITQRQFNSLPPIPETRVTVDHVGMKADPRYAQIESWKQDYTRYEDRRVKYLTQMIN</sequence>
<dbReference type="EMBL" id="FNEW01000010">
    <property type="protein sequence ID" value="SDK50061.1"/>
    <property type="molecule type" value="Genomic_DNA"/>
</dbReference>
<name>A0A7Z7BSQ8_9HYPH</name>
<protein>
    <submittedName>
        <fullName evidence="2">Uncharacterized protein</fullName>
    </submittedName>
</protein>
<feature type="region of interest" description="Disordered" evidence="1">
    <location>
        <begin position="24"/>
        <end position="47"/>
    </location>
</feature>
<evidence type="ECO:0000313" key="2">
    <source>
        <dbReference type="EMBL" id="SDK50061.1"/>
    </source>
</evidence>
<evidence type="ECO:0000313" key="3">
    <source>
        <dbReference type="Proteomes" id="UP000198917"/>
    </source>
</evidence>
<accession>A0A7Z7BSQ8</accession>
<comment type="caution">
    <text evidence="2">The sequence shown here is derived from an EMBL/GenBank/DDBJ whole genome shotgun (WGS) entry which is preliminary data.</text>
</comment>
<dbReference type="AlphaFoldDB" id="A0A7Z7BSQ8"/>
<dbReference type="RefSeq" id="WP_080814495.1">
    <property type="nucleotide sequence ID" value="NZ_FNEW01000010.1"/>
</dbReference>
<reference evidence="2 3" key="1">
    <citation type="submission" date="2016-10" db="EMBL/GenBank/DDBJ databases">
        <authorList>
            <person name="Varghese N."/>
            <person name="Submissions S."/>
        </authorList>
    </citation>
    <scope>NUCLEOTIDE SEQUENCE [LARGE SCALE GENOMIC DNA]</scope>
    <source>
        <strain evidence="2 3">PDC82</strain>
    </source>
</reference>
<organism evidence="2 3">
    <name type="scientific">Agrobacterium fabrum</name>
    <dbReference type="NCBI Taxonomy" id="1176649"/>
    <lineage>
        <taxon>Bacteria</taxon>
        <taxon>Pseudomonadati</taxon>
        <taxon>Pseudomonadota</taxon>
        <taxon>Alphaproteobacteria</taxon>
        <taxon>Hyphomicrobiales</taxon>
        <taxon>Rhizobiaceae</taxon>
        <taxon>Rhizobium/Agrobacterium group</taxon>
        <taxon>Agrobacterium</taxon>
        <taxon>Agrobacterium tumefaciens complex</taxon>
    </lineage>
</organism>
<dbReference type="Proteomes" id="UP000198917">
    <property type="component" value="Unassembled WGS sequence"/>
</dbReference>
<gene>
    <name evidence="2" type="ORF">SAMN05428983_5128</name>
</gene>